<dbReference type="AlphaFoldDB" id="A0A0A2V8E5"/>
<comment type="caution">
    <text evidence="1">The sequence shown here is derived from an EMBL/GenBank/DDBJ whole genome shotgun (WGS) entry which is preliminary data.</text>
</comment>
<protein>
    <submittedName>
        <fullName evidence="1">Uncharacterized protein</fullName>
    </submittedName>
</protein>
<dbReference type="STRING" id="1385513.N780_07585"/>
<gene>
    <name evidence="1" type="ORF">N780_07585</name>
</gene>
<sequence length="59" mass="6908">MVVHLNELSVSQEMRVKQGSHVEVNSGFLSMVEMFVKLETFLYNYAVRTIHHIEQQIET</sequence>
<name>A0A0A2V8E5_9BACI</name>
<reference evidence="1 2" key="1">
    <citation type="submission" date="2013-08" db="EMBL/GenBank/DDBJ databases">
        <title>Genome of Pontibacillus chungwhensis.</title>
        <authorList>
            <person name="Wang Q."/>
            <person name="Wang G."/>
        </authorList>
    </citation>
    <scope>NUCLEOTIDE SEQUENCE [LARGE SCALE GENOMIC DNA]</scope>
    <source>
        <strain evidence="1 2">BH030062</strain>
    </source>
</reference>
<dbReference type="EMBL" id="AVBG01000018">
    <property type="protein sequence ID" value="KGP89985.1"/>
    <property type="molecule type" value="Genomic_DNA"/>
</dbReference>
<keyword evidence="2" id="KW-1185">Reference proteome</keyword>
<evidence type="ECO:0000313" key="2">
    <source>
        <dbReference type="Proteomes" id="UP000030153"/>
    </source>
</evidence>
<evidence type="ECO:0000313" key="1">
    <source>
        <dbReference type="EMBL" id="KGP89985.1"/>
    </source>
</evidence>
<organism evidence="1 2">
    <name type="scientific">Pontibacillus chungwhensis BH030062</name>
    <dbReference type="NCBI Taxonomy" id="1385513"/>
    <lineage>
        <taxon>Bacteria</taxon>
        <taxon>Bacillati</taxon>
        <taxon>Bacillota</taxon>
        <taxon>Bacilli</taxon>
        <taxon>Bacillales</taxon>
        <taxon>Bacillaceae</taxon>
        <taxon>Pontibacillus</taxon>
    </lineage>
</organism>
<dbReference type="Proteomes" id="UP000030153">
    <property type="component" value="Unassembled WGS sequence"/>
</dbReference>
<proteinExistence type="predicted"/>
<accession>A0A0A2V8E5</accession>